<gene>
    <name evidence="1" type="ORF">IU514_13475</name>
</gene>
<evidence type="ECO:0000313" key="1">
    <source>
        <dbReference type="EMBL" id="MBF6025036.1"/>
    </source>
</evidence>
<dbReference type="Proteomes" id="UP001429984">
    <property type="component" value="Unassembled WGS sequence"/>
</dbReference>
<keyword evidence="2" id="KW-1185">Reference proteome</keyword>
<reference evidence="1 2" key="1">
    <citation type="submission" date="2020-11" db="EMBL/GenBank/DDBJ databases">
        <title>Draft Genome Sequence and Secondary Metabolite Biosynthetic Potential of the Lysobacter niastensis Type strain DSM 18481.</title>
        <authorList>
            <person name="Turrini P."/>
            <person name="Artuso I."/>
            <person name="Tescari M."/>
            <person name="Lugli G.A."/>
            <person name="Frangipani E."/>
            <person name="Ventura M."/>
            <person name="Visca P."/>
        </authorList>
    </citation>
    <scope>NUCLEOTIDE SEQUENCE [LARGE SCALE GENOMIC DNA]</scope>
    <source>
        <strain evidence="1 2">DSM 18481</strain>
    </source>
</reference>
<organism evidence="1 2">
    <name type="scientific">Lysobacter niastensis</name>
    <dbReference type="NCBI Taxonomy" id="380629"/>
    <lineage>
        <taxon>Bacteria</taxon>
        <taxon>Pseudomonadati</taxon>
        <taxon>Pseudomonadota</taxon>
        <taxon>Gammaproteobacteria</taxon>
        <taxon>Lysobacterales</taxon>
        <taxon>Lysobacteraceae</taxon>
        <taxon>Lysobacter</taxon>
    </lineage>
</organism>
<proteinExistence type="predicted"/>
<accession>A0ABS0B7N6</accession>
<protein>
    <submittedName>
        <fullName evidence="1">Uncharacterized protein</fullName>
    </submittedName>
</protein>
<evidence type="ECO:0000313" key="2">
    <source>
        <dbReference type="Proteomes" id="UP001429984"/>
    </source>
</evidence>
<comment type="caution">
    <text evidence="1">The sequence shown here is derived from an EMBL/GenBank/DDBJ whole genome shotgun (WGS) entry which is preliminary data.</text>
</comment>
<dbReference type="EMBL" id="JADLZT010000007">
    <property type="protein sequence ID" value="MBF6025036.1"/>
    <property type="molecule type" value="Genomic_DNA"/>
</dbReference>
<dbReference type="RefSeq" id="WP_194931647.1">
    <property type="nucleotide sequence ID" value="NZ_JADLZT010000007.1"/>
</dbReference>
<sequence length="63" mass="6851">MDRSATPLTVWIGGSEFHRPSPTGTEPFAMIALLPKPDTLERIERSMLGAALIAAVMWSVVQV</sequence>
<name>A0ABS0B7N6_9GAMM</name>